<organism evidence="1 2">
    <name type="scientific">Ensete ventricosum</name>
    <name type="common">Abyssinian banana</name>
    <name type="synonym">Musa ensete</name>
    <dbReference type="NCBI Taxonomy" id="4639"/>
    <lineage>
        <taxon>Eukaryota</taxon>
        <taxon>Viridiplantae</taxon>
        <taxon>Streptophyta</taxon>
        <taxon>Embryophyta</taxon>
        <taxon>Tracheophyta</taxon>
        <taxon>Spermatophyta</taxon>
        <taxon>Magnoliopsida</taxon>
        <taxon>Liliopsida</taxon>
        <taxon>Zingiberales</taxon>
        <taxon>Musaceae</taxon>
        <taxon>Ensete</taxon>
    </lineage>
</organism>
<dbReference type="Proteomes" id="UP000287651">
    <property type="component" value="Unassembled WGS sequence"/>
</dbReference>
<sequence>MEKKLSFDSKSNSCSVLMAAIERRWHRSRRRCQRAGVAPLLQKNILTTPKGYERFREVAAMAMAMLEGSIA</sequence>
<comment type="caution">
    <text evidence="1">The sequence shown here is derived from an EMBL/GenBank/DDBJ whole genome shotgun (WGS) entry which is preliminary data.</text>
</comment>
<accession>A0A426YFY4</accession>
<reference evidence="1 2" key="1">
    <citation type="journal article" date="2014" name="Agronomy (Basel)">
        <title>A Draft Genome Sequence for Ensete ventricosum, the Drought-Tolerant Tree Against Hunger.</title>
        <authorList>
            <person name="Harrison J."/>
            <person name="Moore K.A."/>
            <person name="Paszkiewicz K."/>
            <person name="Jones T."/>
            <person name="Grant M."/>
            <person name="Ambacheew D."/>
            <person name="Muzemil S."/>
            <person name="Studholme D.J."/>
        </authorList>
    </citation>
    <scope>NUCLEOTIDE SEQUENCE [LARGE SCALE GENOMIC DNA]</scope>
</reference>
<protein>
    <submittedName>
        <fullName evidence="1">Uncharacterized protein</fullName>
    </submittedName>
</protein>
<gene>
    <name evidence="1" type="ORF">B296_00008064</name>
</gene>
<dbReference type="AlphaFoldDB" id="A0A426YFY4"/>
<proteinExistence type="predicted"/>
<name>A0A426YFY4_ENSVE</name>
<evidence type="ECO:0000313" key="1">
    <source>
        <dbReference type="EMBL" id="RRT50560.1"/>
    </source>
</evidence>
<evidence type="ECO:0000313" key="2">
    <source>
        <dbReference type="Proteomes" id="UP000287651"/>
    </source>
</evidence>
<dbReference type="EMBL" id="AMZH03012697">
    <property type="protein sequence ID" value="RRT50560.1"/>
    <property type="molecule type" value="Genomic_DNA"/>
</dbReference>